<proteinExistence type="predicted"/>
<evidence type="ECO:0000259" key="1">
    <source>
        <dbReference type="Pfam" id="PF15919"/>
    </source>
</evidence>
<dbReference type="PATRIC" id="fig|994573.3.peg.117"/>
<dbReference type="RefSeq" id="WP_023388855.1">
    <property type="nucleotide sequence ID" value="NZ_AXUN02000006.1"/>
</dbReference>
<reference evidence="2 3" key="1">
    <citation type="journal article" date="2014" name="Genome Announc.">
        <title>Genome Sequence of Youngiibacter fragilis, the Type Strain of the Genus Youngiibacter.</title>
        <authorList>
            <person name="Wawrik C.B."/>
            <person name="Callaghan A.V."/>
            <person name="Stamps B.W."/>
            <person name="Wawrik B."/>
        </authorList>
    </citation>
    <scope>NUCLEOTIDE SEQUENCE [LARGE SCALE GENOMIC DNA]</scope>
    <source>
        <strain evidence="2 3">232.1</strain>
    </source>
</reference>
<dbReference type="Pfam" id="PF15919">
    <property type="entry name" value="HicB_lk_antitox"/>
    <property type="match status" value="1"/>
</dbReference>
<dbReference type="InterPro" id="IPR035069">
    <property type="entry name" value="TTHA1013/TTHA0281-like"/>
</dbReference>
<organism evidence="2 3">
    <name type="scientific">Youngiibacter fragilis 232.1</name>
    <dbReference type="NCBI Taxonomy" id="994573"/>
    <lineage>
        <taxon>Bacteria</taxon>
        <taxon>Bacillati</taxon>
        <taxon>Bacillota</taxon>
        <taxon>Clostridia</taxon>
        <taxon>Eubacteriales</taxon>
        <taxon>Clostridiaceae</taxon>
        <taxon>Youngiibacter</taxon>
    </lineage>
</organism>
<dbReference type="InterPro" id="IPR031807">
    <property type="entry name" value="HicB-like"/>
</dbReference>
<accession>V7I9I6</accession>
<dbReference type="EMBL" id="AXUN02000006">
    <property type="protein sequence ID" value="ETA82508.1"/>
    <property type="molecule type" value="Genomic_DNA"/>
</dbReference>
<evidence type="ECO:0000313" key="2">
    <source>
        <dbReference type="EMBL" id="ETA82508.1"/>
    </source>
</evidence>
<keyword evidence="3" id="KW-1185">Reference proteome</keyword>
<dbReference type="Gene3D" id="3.30.160.250">
    <property type="match status" value="1"/>
</dbReference>
<dbReference type="eggNOG" id="COG1598">
    <property type="taxonomic scope" value="Bacteria"/>
</dbReference>
<dbReference type="SUPFAM" id="SSF143100">
    <property type="entry name" value="TTHA1013/TTHA0281-like"/>
    <property type="match status" value="1"/>
</dbReference>
<gene>
    <name evidence="2" type="ORF">T472_0200665</name>
</gene>
<dbReference type="Proteomes" id="UP000017747">
    <property type="component" value="Unassembled WGS sequence"/>
</dbReference>
<name>V7I9I6_9CLOT</name>
<feature type="domain" description="HicB-like antitoxin of toxin-antitoxin system" evidence="1">
    <location>
        <begin position="18"/>
        <end position="123"/>
    </location>
</feature>
<comment type="caution">
    <text evidence="2">The sequence shown here is derived from an EMBL/GenBank/DDBJ whole genome shotgun (WGS) entry which is preliminary data.</text>
</comment>
<sequence length="133" mass="15196">MKDRYVFPALFEYEGNDINVSFPDLPGCLTFGNNEAEAMFNAKEALEGYLYVLESDNDEIPEPSKIKDIERLDNEVVVLVDVWMPLVRDQESNKAVKKTLTIPKWLNDVAEQNNVNFSHLLQAALKKHLGVNR</sequence>
<dbReference type="AlphaFoldDB" id="V7I9I6"/>
<dbReference type="OrthoDB" id="5419659at2"/>
<protein>
    <submittedName>
        <fullName evidence="2">Pilus biosynthesis protein HicB</fullName>
    </submittedName>
</protein>
<evidence type="ECO:0000313" key="3">
    <source>
        <dbReference type="Proteomes" id="UP000017747"/>
    </source>
</evidence>